<dbReference type="InterPro" id="IPR001663">
    <property type="entry name" value="Rng_hydr_dOase-A"/>
</dbReference>
<proteinExistence type="inferred from homology"/>
<evidence type="ECO:0000259" key="7">
    <source>
        <dbReference type="PROSITE" id="PS51296"/>
    </source>
</evidence>
<evidence type="ECO:0000256" key="4">
    <source>
        <dbReference type="ARBA" id="ARBA00023002"/>
    </source>
</evidence>
<comment type="similarity">
    <text evidence="1">Belongs to the bacterial ring-hydroxylating dioxygenase alpha subunit family.</text>
</comment>
<keyword evidence="2" id="KW-0001">2Fe-2S</keyword>
<dbReference type="PROSITE" id="PS00570">
    <property type="entry name" value="RING_HYDROXYL_ALPHA"/>
    <property type="match status" value="1"/>
</dbReference>
<keyword evidence="4" id="KW-0560">Oxidoreductase</keyword>
<dbReference type="PANTHER" id="PTHR43756">
    <property type="entry name" value="CHOLINE MONOOXYGENASE, CHLOROPLASTIC"/>
    <property type="match status" value="1"/>
</dbReference>
<feature type="domain" description="Rieske" evidence="7">
    <location>
        <begin position="43"/>
        <end position="124"/>
    </location>
</feature>
<evidence type="ECO:0000256" key="3">
    <source>
        <dbReference type="ARBA" id="ARBA00022723"/>
    </source>
</evidence>
<dbReference type="InterPro" id="IPR036922">
    <property type="entry name" value="Rieske_2Fe-2S_sf"/>
</dbReference>
<dbReference type="InterPro" id="IPR017941">
    <property type="entry name" value="Rieske_2Fe-2S"/>
</dbReference>
<keyword evidence="3" id="KW-0479">Metal-binding</keyword>
<dbReference type="GO" id="GO:0005506">
    <property type="term" value="F:iron ion binding"/>
    <property type="evidence" value="ECO:0007669"/>
    <property type="project" value="InterPro"/>
</dbReference>
<evidence type="ECO:0000256" key="5">
    <source>
        <dbReference type="ARBA" id="ARBA00023004"/>
    </source>
</evidence>
<organism evidence="8">
    <name type="scientific">Candidatus Kentrum sp. LPFa</name>
    <dbReference type="NCBI Taxonomy" id="2126335"/>
    <lineage>
        <taxon>Bacteria</taxon>
        <taxon>Pseudomonadati</taxon>
        <taxon>Pseudomonadota</taxon>
        <taxon>Gammaproteobacteria</taxon>
        <taxon>Candidatus Kentrum</taxon>
    </lineage>
</organism>
<reference evidence="8" key="1">
    <citation type="submission" date="2019-02" db="EMBL/GenBank/DDBJ databases">
        <authorList>
            <person name="Gruber-Vodicka R. H."/>
            <person name="Seah K. B. B."/>
        </authorList>
    </citation>
    <scope>NUCLEOTIDE SEQUENCE</scope>
    <source>
        <strain evidence="8">BECK_S312</strain>
        <strain evidence="9">BECK_S426</strain>
    </source>
</reference>
<dbReference type="EMBL" id="CAADFP010000109">
    <property type="protein sequence ID" value="VFK30367.1"/>
    <property type="molecule type" value="Genomic_DNA"/>
</dbReference>
<evidence type="ECO:0000256" key="2">
    <source>
        <dbReference type="ARBA" id="ARBA00022714"/>
    </source>
</evidence>
<evidence type="ECO:0000313" key="8">
    <source>
        <dbReference type="EMBL" id="VFK14607.1"/>
    </source>
</evidence>
<dbReference type="EMBL" id="CAADFM010000110">
    <property type="protein sequence ID" value="VFK14607.1"/>
    <property type="molecule type" value="Genomic_DNA"/>
</dbReference>
<dbReference type="PROSITE" id="PS51296">
    <property type="entry name" value="RIESKE"/>
    <property type="match status" value="1"/>
</dbReference>
<gene>
    <name evidence="8" type="ORF">BECKLPF1236A_GA0070988_101101</name>
    <name evidence="9" type="ORF">BECKLPF1236C_GA0070990_101091</name>
</gene>
<evidence type="ECO:0000256" key="1">
    <source>
        <dbReference type="ARBA" id="ARBA00008751"/>
    </source>
</evidence>
<dbReference type="AlphaFoldDB" id="A0A450WC45"/>
<keyword evidence="6" id="KW-0411">Iron-sulfur</keyword>
<accession>A0A450WC45</accession>
<name>A0A450WC45_9GAMM</name>
<dbReference type="GO" id="GO:0016491">
    <property type="term" value="F:oxidoreductase activity"/>
    <property type="evidence" value="ECO:0007669"/>
    <property type="project" value="UniProtKB-KW"/>
</dbReference>
<dbReference type="PRINTS" id="PR00090">
    <property type="entry name" value="RNGDIOXGNASE"/>
</dbReference>
<keyword evidence="5" id="KW-0408">Iron</keyword>
<dbReference type="InterPro" id="IPR015881">
    <property type="entry name" value="ARHD_Rieske_2Fe_2S"/>
</dbReference>
<protein>
    <submittedName>
        <fullName evidence="8">Rieske [2Fe-2S] domain-containing protein</fullName>
    </submittedName>
</protein>
<evidence type="ECO:0000256" key="6">
    <source>
        <dbReference type="ARBA" id="ARBA00023014"/>
    </source>
</evidence>
<dbReference type="SUPFAM" id="SSF50022">
    <property type="entry name" value="ISP domain"/>
    <property type="match status" value="1"/>
</dbReference>
<dbReference type="Gene3D" id="2.102.10.10">
    <property type="entry name" value="Rieske [2Fe-2S] iron-sulphur domain"/>
    <property type="match status" value="1"/>
</dbReference>
<evidence type="ECO:0000313" key="9">
    <source>
        <dbReference type="EMBL" id="VFK30367.1"/>
    </source>
</evidence>
<dbReference type="PANTHER" id="PTHR43756:SF1">
    <property type="entry name" value="3-PHENYLPROPIONATE_CINNAMIC ACID DIOXYGENASE SUBUNIT ALPHA"/>
    <property type="match status" value="1"/>
</dbReference>
<sequence length="160" mass="18585">MMNPDNLIVDDRERGLFRYHRSLMTSPRILEQEREKIFGKCWLYLGHESELPNAGDYQHRSVAGRSLIFIRGNDGQIRAFFNTCTHRGATICRQDRGNEKLLQCPYHAWSFDNQGNLVGIPGREAYSGHFDPGELALRQPAQVDNYRGLYFETFARKDPY</sequence>
<dbReference type="GO" id="GO:0051537">
    <property type="term" value="F:2 iron, 2 sulfur cluster binding"/>
    <property type="evidence" value="ECO:0007669"/>
    <property type="project" value="UniProtKB-KW"/>
</dbReference>
<dbReference type="CDD" id="cd03469">
    <property type="entry name" value="Rieske_RO_Alpha_N"/>
    <property type="match status" value="1"/>
</dbReference>
<dbReference type="Pfam" id="PF00355">
    <property type="entry name" value="Rieske"/>
    <property type="match status" value="1"/>
</dbReference>